<sequence length="278" mass="32009">MASESPEEILERGFRQMESGKYKKSEEQLQPLLDAGKQLGVSPDEVKKLYSDVQVGMVPRDRMSPEQRQQADQAEVEALAPPTLDEPFKFDDLPPLGHLLLHEHRVQREYNRIAAYQLPQLTQFVKPYVPRRKQDVLRFRYATYMGEAHPAEKKVTVSFHTRDLDLTEPQRHKLRVLAGARYNAGTDEVRIAADRYPDQAQNKRFLGQIVADLLAHARDQADPLADVPVDTRHVEPKLRRNKPIYPQHAFPKDWERPQDAPKPKNDLFSAVARQLGQN</sequence>
<reference evidence="3" key="1">
    <citation type="journal article" date="2019" name="G3 (Bethesda)">
        <title>Genome Assemblies of Two Rare Opportunistic Yeast Pathogens: Diutina rugosa (syn. Candida rugosa) and Trichomonascus ciferrii (syn. Candida ciferrii).</title>
        <authorList>
            <person name="Mixao V."/>
            <person name="Saus E."/>
            <person name="Hansen A.P."/>
            <person name="Lass-Florl C."/>
            <person name="Gabaldon T."/>
        </authorList>
    </citation>
    <scope>NUCLEOTIDE SEQUENCE</scope>
    <source>
        <strain evidence="3">CBS 4856</strain>
    </source>
</reference>
<dbReference type="GO" id="GO:0005763">
    <property type="term" value="C:mitochondrial small ribosomal subunit"/>
    <property type="evidence" value="ECO:0007669"/>
    <property type="project" value="TreeGrafter"/>
</dbReference>
<dbReference type="Pfam" id="PF10213">
    <property type="entry name" value="MRP-S28"/>
    <property type="match status" value="1"/>
</dbReference>
<dbReference type="AlphaFoldDB" id="A0A642UG15"/>
<organism evidence="3 4">
    <name type="scientific">Trichomonascus ciferrii</name>
    <dbReference type="NCBI Taxonomy" id="44093"/>
    <lineage>
        <taxon>Eukaryota</taxon>
        <taxon>Fungi</taxon>
        <taxon>Dikarya</taxon>
        <taxon>Ascomycota</taxon>
        <taxon>Saccharomycotina</taxon>
        <taxon>Dipodascomycetes</taxon>
        <taxon>Dipodascales</taxon>
        <taxon>Trichomonascaceae</taxon>
        <taxon>Trichomonascus</taxon>
        <taxon>Trichomonascus ciferrii complex</taxon>
    </lineage>
</organism>
<evidence type="ECO:0000313" key="4">
    <source>
        <dbReference type="Proteomes" id="UP000761534"/>
    </source>
</evidence>
<proteinExistence type="predicted"/>
<feature type="region of interest" description="Disordered" evidence="1">
    <location>
        <begin position="1"/>
        <end position="26"/>
    </location>
</feature>
<name>A0A642UG15_9ASCO</name>
<feature type="compositionally biased region" description="Basic and acidic residues" evidence="1">
    <location>
        <begin position="250"/>
        <end position="265"/>
    </location>
</feature>
<dbReference type="OrthoDB" id="283424at2759"/>
<accession>A0A642UG15</accession>
<gene>
    <name evidence="3" type="ORF">TRICI_006571</name>
</gene>
<evidence type="ECO:0000256" key="1">
    <source>
        <dbReference type="SAM" id="MobiDB-lite"/>
    </source>
</evidence>
<dbReference type="InterPro" id="IPR019349">
    <property type="entry name" value="Ribosomal_mS35_mit"/>
</dbReference>
<dbReference type="Proteomes" id="UP000761534">
    <property type="component" value="Unassembled WGS sequence"/>
</dbReference>
<comment type="caution">
    <text evidence="3">The sequence shown here is derived from an EMBL/GenBank/DDBJ whole genome shotgun (WGS) entry which is preliminary data.</text>
</comment>
<evidence type="ECO:0000313" key="3">
    <source>
        <dbReference type="EMBL" id="KAA8898310.1"/>
    </source>
</evidence>
<feature type="compositionally biased region" description="Basic and acidic residues" evidence="1">
    <location>
        <begin position="9"/>
        <end position="26"/>
    </location>
</feature>
<dbReference type="PANTHER" id="PTHR13490:SF0">
    <property type="entry name" value="SMALL RIBOSOMAL SUBUNIT PROTEIN MS35"/>
    <property type="match status" value="1"/>
</dbReference>
<dbReference type="VEuPathDB" id="FungiDB:TRICI_006571"/>
<dbReference type="PANTHER" id="PTHR13490">
    <property type="entry name" value="MITOCHONDRIAL 28S RIBOSOMAL PROTEIN S28"/>
    <property type="match status" value="1"/>
</dbReference>
<feature type="region of interest" description="Disordered" evidence="1">
    <location>
        <begin position="232"/>
        <end position="266"/>
    </location>
</feature>
<dbReference type="GO" id="GO:0003735">
    <property type="term" value="F:structural constituent of ribosome"/>
    <property type="evidence" value="ECO:0007669"/>
    <property type="project" value="InterPro"/>
</dbReference>
<feature type="domain" description="Small ribosomal subunit protein mS35 mitochondrial conserved" evidence="2">
    <location>
        <begin position="127"/>
        <end position="254"/>
    </location>
</feature>
<protein>
    <recommendedName>
        <fullName evidence="2">Small ribosomal subunit protein mS35 mitochondrial conserved domain-containing protein</fullName>
    </recommendedName>
</protein>
<keyword evidence="4" id="KW-1185">Reference proteome</keyword>
<evidence type="ECO:0000259" key="2">
    <source>
        <dbReference type="Pfam" id="PF10213"/>
    </source>
</evidence>
<dbReference type="EMBL" id="SWFS01000547">
    <property type="protein sequence ID" value="KAA8898310.1"/>
    <property type="molecule type" value="Genomic_DNA"/>
</dbReference>
<dbReference type="GO" id="GO:0032543">
    <property type="term" value="P:mitochondrial translation"/>
    <property type="evidence" value="ECO:0007669"/>
    <property type="project" value="InterPro"/>
</dbReference>
<dbReference type="InterPro" id="IPR039848">
    <property type="entry name" value="Ribosomal_mS35_mt"/>
</dbReference>